<name>A0A183HPI7_9BILA</name>
<sequence>MILNFFIDGQVFHIVTLVLPQLIDQVYPLQDNHRAIILHMVHMVLNINVPPTILLVEFHIHRKLSILISMEIIHQQR</sequence>
<evidence type="ECO:0000313" key="1">
    <source>
        <dbReference type="EMBL" id="VDO60281.1"/>
    </source>
</evidence>
<dbReference type="EMBL" id="UZAJ01011471">
    <property type="protein sequence ID" value="VDO60281.1"/>
    <property type="molecule type" value="Genomic_DNA"/>
</dbReference>
<gene>
    <name evidence="1" type="ORF">OFLC_LOCUS9400</name>
</gene>
<reference evidence="1 2" key="2">
    <citation type="submission" date="2018-11" db="EMBL/GenBank/DDBJ databases">
        <authorList>
            <consortium name="Pathogen Informatics"/>
        </authorList>
    </citation>
    <scope>NUCLEOTIDE SEQUENCE [LARGE SCALE GENOMIC DNA]</scope>
</reference>
<keyword evidence="2" id="KW-1185">Reference proteome</keyword>
<evidence type="ECO:0000313" key="2">
    <source>
        <dbReference type="Proteomes" id="UP000267606"/>
    </source>
</evidence>
<reference evidence="3" key="1">
    <citation type="submission" date="2016-06" db="UniProtKB">
        <authorList>
            <consortium name="WormBaseParasite"/>
        </authorList>
    </citation>
    <scope>IDENTIFICATION</scope>
</reference>
<dbReference type="WBParaSite" id="OFLC_0000939801-mRNA-1">
    <property type="protein sequence ID" value="OFLC_0000939801-mRNA-1"/>
    <property type="gene ID" value="OFLC_0000939801"/>
</dbReference>
<evidence type="ECO:0000313" key="3">
    <source>
        <dbReference type="WBParaSite" id="OFLC_0000939801-mRNA-1"/>
    </source>
</evidence>
<proteinExistence type="predicted"/>
<dbReference type="Proteomes" id="UP000267606">
    <property type="component" value="Unassembled WGS sequence"/>
</dbReference>
<organism evidence="3">
    <name type="scientific">Onchocerca flexuosa</name>
    <dbReference type="NCBI Taxonomy" id="387005"/>
    <lineage>
        <taxon>Eukaryota</taxon>
        <taxon>Metazoa</taxon>
        <taxon>Ecdysozoa</taxon>
        <taxon>Nematoda</taxon>
        <taxon>Chromadorea</taxon>
        <taxon>Rhabditida</taxon>
        <taxon>Spirurina</taxon>
        <taxon>Spiruromorpha</taxon>
        <taxon>Filarioidea</taxon>
        <taxon>Onchocercidae</taxon>
        <taxon>Onchocerca</taxon>
    </lineage>
</organism>
<protein>
    <submittedName>
        <fullName evidence="3">Secreted protein</fullName>
    </submittedName>
</protein>
<dbReference type="AlphaFoldDB" id="A0A183HPI7"/>
<accession>A0A183HPI7</accession>